<dbReference type="HOGENOM" id="CLU_1516234_0_0_5"/>
<accession>F7XWT9</accession>
<dbReference type="SUPFAM" id="SSF46894">
    <property type="entry name" value="C-terminal effector domain of the bipartite response regulators"/>
    <property type="match status" value="1"/>
</dbReference>
<dbReference type="KEGG" id="mmn:midi_00850"/>
<dbReference type="EMBL" id="CP002130">
    <property type="protein sequence ID" value="AEI89138.1"/>
    <property type="molecule type" value="Genomic_DNA"/>
</dbReference>
<dbReference type="InterPro" id="IPR001867">
    <property type="entry name" value="OmpR/PhoB-type_DNA-bd"/>
</dbReference>
<evidence type="ECO:0000256" key="1">
    <source>
        <dbReference type="ARBA" id="ARBA00023125"/>
    </source>
</evidence>
<dbReference type="GO" id="GO:0006355">
    <property type="term" value="P:regulation of DNA-templated transcription"/>
    <property type="evidence" value="ECO:0007669"/>
    <property type="project" value="InterPro"/>
</dbReference>
<dbReference type="Pfam" id="PF00486">
    <property type="entry name" value="Trans_reg_C"/>
    <property type="match status" value="1"/>
</dbReference>
<proteinExistence type="predicted"/>
<evidence type="ECO:0000259" key="2">
    <source>
        <dbReference type="SMART" id="SM00862"/>
    </source>
</evidence>
<dbReference type="InterPro" id="IPR016032">
    <property type="entry name" value="Sig_transdc_resp-reg_C-effctor"/>
</dbReference>
<dbReference type="AlphaFoldDB" id="F7XWT9"/>
<keyword evidence="4" id="KW-1185">Reference proteome</keyword>
<sequence length="177" mass="20450">MGRSKILLESFNKNKVMLFLEEITFLAQEDNSFYEAADLWITVDKNINNPADFIILSIDIELPCSIYDLVSLIKKKLFLSRSYGIHDMVFKPTSFSIFEPNGKLVLKFTEKESAIIEYLIKRGHATELDLLNNIWNYSEEVKTSTVETHIYRLKNKLGSIGLKNLISFSNKNYVINL</sequence>
<evidence type="ECO:0000313" key="3">
    <source>
        <dbReference type="EMBL" id="AEI89138.1"/>
    </source>
</evidence>
<protein>
    <submittedName>
        <fullName evidence="3">Two component transcriptional regulator</fullName>
    </submittedName>
</protein>
<dbReference type="STRING" id="696127.midi_00850"/>
<dbReference type="RefSeq" id="WP_013951339.1">
    <property type="nucleotide sequence ID" value="NC_015722.1"/>
</dbReference>
<name>F7XWT9_MIDMI</name>
<dbReference type="Gene3D" id="1.10.10.10">
    <property type="entry name" value="Winged helix-like DNA-binding domain superfamily/Winged helix DNA-binding domain"/>
    <property type="match status" value="1"/>
</dbReference>
<organism evidence="3 4">
    <name type="scientific">Midichloria mitochondrii (strain IricVA)</name>
    <dbReference type="NCBI Taxonomy" id="696127"/>
    <lineage>
        <taxon>Bacteria</taxon>
        <taxon>Pseudomonadati</taxon>
        <taxon>Pseudomonadota</taxon>
        <taxon>Alphaproteobacteria</taxon>
        <taxon>Rickettsiales</taxon>
        <taxon>Candidatus Midichloriaceae</taxon>
        <taxon>Candidatus Midichloria</taxon>
    </lineage>
</organism>
<dbReference type="GO" id="GO:0000160">
    <property type="term" value="P:phosphorelay signal transduction system"/>
    <property type="evidence" value="ECO:0007669"/>
    <property type="project" value="InterPro"/>
</dbReference>
<gene>
    <name evidence="3" type="ordered locus">midi_00850</name>
</gene>
<keyword evidence="1" id="KW-0238">DNA-binding</keyword>
<dbReference type="Proteomes" id="UP000006639">
    <property type="component" value="Chromosome"/>
</dbReference>
<dbReference type="GO" id="GO:0003677">
    <property type="term" value="F:DNA binding"/>
    <property type="evidence" value="ECO:0007669"/>
    <property type="project" value="UniProtKB-KW"/>
</dbReference>
<dbReference type="InterPro" id="IPR036388">
    <property type="entry name" value="WH-like_DNA-bd_sf"/>
</dbReference>
<dbReference type="OrthoDB" id="9802426at2"/>
<evidence type="ECO:0000313" key="4">
    <source>
        <dbReference type="Proteomes" id="UP000006639"/>
    </source>
</evidence>
<reference evidence="3 4" key="1">
    <citation type="journal article" date="2011" name="Mol. Biol. Evol.">
        <title>Phylogenomic evidence for the presence of a flagellum and cbb3 oxidase in the free-living mitochondrial ancestor.</title>
        <authorList>
            <person name="Sassera D."/>
            <person name="Lo N."/>
            <person name="Epis S."/>
            <person name="D'Auria G."/>
            <person name="Montagna M."/>
            <person name="Comandatore F."/>
            <person name="Horner D."/>
            <person name="Pereto J."/>
            <person name="Luciano A.M."/>
            <person name="Franciosi F."/>
            <person name="Ferri E."/>
            <person name="Crotti E."/>
            <person name="Bazzocchi C."/>
            <person name="Daffonchio D."/>
            <person name="Sacchi L."/>
            <person name="Moya A."/>
            <person name="Latorre A."/>
            <person name="Bandi C."/>
        </authorList>
    </citation>
    <scope>NUCLEOTIDE SEQUENCE [LARGE SCALE GENOMIC DNA]</scope>
    <source>
        <strain evidence="3 4">IricVA</strain>
    </source>
</reference>
<feature type="domain" description="OmpR/PhoB-type" evidence="2">
    <location>
        <begin position="102"/>
        <end position="175"/>
    </location>
</feature>
<dbReference type="SMART" id="SM00862">
    <property type="entry name" value="Trans_reg_C"/>
    <property type="match status" value="1"/>
</dbReference>